<keyword evidence="1" id="KW-1133">Transmembrane helix</keyword>
<reference evidence="3 4" key="1">
    <citation type="submission" date="2021-06" db="EMBL/GenBank/DDBJ databases">
        <authorList>
            <person name="Sun Q."/>
            <person name="Li D."/>
        </authorList>
    </citation>
    <scope>NUCLEOTIDE SEQUENCE [LARGE SCALE GENOMIC DNA]</scope>
    <source>
        <strain evidence="3 4">MSJ-4</strain>
    </source>
</reference>
<organism evidence="3 4">
    <name type="scientific">Clostridium simiarum</name>
    <dbReference type="NCBI Taxonomy" id="2841506"/>
    <lineage>
        <taxon>Bacteria</taxon>
        <taxon>Bacillati</taxon>
        <taxon>Bacillota</taxon>
        <taxon>Clostridia</taxon>
        <taxon>Eubacteriales</taxon>
        <taxon>Clostridiaceae</taxon>
        <taxon>Clostridium</taxon>
    </lineage>
</organism>
<dbReference type="Pfam" id="PF04892">
    <property type="entry name" value="VanZ"/>
    <property type="match status" value="1"/>
</dbReference>
<feature type="domain" description="VanZ-like" evidence="2">
    <location>
        <begin position="11"/>
        <end position="140"/>
    </location>
</feature>
<dbReference type="PIRSF" id="PIRSF019083">
    <property type="entry name" value="UCP019083_VanZ"/>
    <property type="match status" value="1"/>
</dbReference>
<dbReference type="RefSeq" id="WP_216458099.1">
    <property type="nucleotide sequence ID" value="NZ_JAHLQL010000011.1"/>
</dbReference>
<name>A0ABS6F4N3_9CLOT</name>
<evidence type="ECO:0000313" key="3">
    <source>
        <dbReference type="EMBL" id="MBU5593449.1"/>
    </source>
</evidence>
<gene>
    <name evidence="3" type="ORF">KQI89_17045</name>
</gene>
<evidence type="ECO:0000313" key="4">
    <source>
        <dbReference type="Proteomes" id="UP000736583"/>
    </source>
</evidence>
<evidence type="ECO:0000256" key="1">
    <source>
        <dbReference type="SAM" id="Phobius"/>
    </source>
</evidence>
<dbReference type="InterPro" id="IPR016747">
    <property type="entry name" value="Phosphotransbutyrylase"/>
</dbReference>
<accession>A0ABS6F4N3</accession>
<feature type="transmembrane region" description="Helical" evidence="1">
    <location>
        <begin position="91"/>
        <end position="112"/>
    </location>
</feature>
<keyword evidence="4" id="KW-1185">Reference proteome</keyword>
<dbReference type="Proteomes" id="UP000736583">
    <property type="component" value="Unassembled WGS sequence"/>
</dbReference>
<keyword evidence="1" id="KW-0812">Transmembrane</keyword>
<dbReference type="InterPro" id="IPR006976">
    <property type="entry name" value="VanZ-like"/>
</dbReference>
<dbReference type="NCBIfam" id="NF037970">
    <property type="entry name" value="vanZ_1"/>
    <property type="match status" value="1"/>
</dbReference>
<keyword evidence="1" id="KW-0472">Membrane</keyword>
<dbReference type="EMBL" id="JAHLQL010000011">
    <property type="protein sequence ID" value="MBU5593449.1"/>
    <property type="molecule type" value="Genomic_DNA"/>
</dbReference>
<comment type="caution">
    <text evidence="3">The sequence shown here is derived from an EMBL/GenBank/DDBJ whole genome shotgun (WGS) entry which is preliminary data.</text>
</comment>
<proteinExistence type="predicted"/>
<evidence type="ECO:0000259" key="2">
    <source>
        <dbReference type="Pfam" id="PF04892"/>
    </source>
</evidence>
<sequence length="154" mass="17664">MKLSTKKSISWALLIGWMILIFCFSAQPGDVSSEKSKFVMYVFNLLGLDLNTYFGELANFIIRKGAHFTEYFILFILTYRVMKYYFKEEKLLLISFIITVGYACTDEFHQLFVPGRVGAIKDVLIDSSGGLFALLIVLICRSISKMISRNNRKV</sequence>
<feature type="transmembrane region" description="Helical" evidence="1">
    <location>
        <begin position="124"/>
        <end position="143"/>
    </location>
</feature>
<protein>
    <submittedName>
        <fullName evidence="3">VanZ family protein</fullName>
    </submittedName>
</protein>